<dbReference type="OrthoDB" id="6515429at2759"/>
<keyword evidence="1 2" id="KW-0193">Cuticle</keyword>
<feature type="region of interest" description="Disordered" evidence="3">
    <location>
        <begin position="525"/>
        <end position="544"/>
    </location>
</feature>
<reference evidence="4 5" key="2">
    <citation type="submission" date="2019-01" db="EMBL/GenBank/DDBJ databases">
        <title>The decoding of complex shrimp genome reveals the adaptation for benthos swimmer, frequently molting mechanism and breeding impact on genome.</title>
        <authorList>
            <person name="Sun Y."/>
            <person name="Gao Y."/>
            <person name="Yu Y."/>
        </authorList>
    </citation>
    <scope>NUCLEOTIDE SEQUENCE [LARGE SCALE GENOMIC DNA]</scope>
    <source>
        <tissue evidence="4">Muscle</tissue>
    </source>
</reference>
<evidence type="ECO:0000313" key="5">
    <source>
        <dbReference type="Proteomes" id="UP000283509"/>
    </source>
</evidence>
<dbReference type="GO" id="GO:0008010">
    <property type="term" value="F:structural constituent of chitin-based larval cuticle"/>
    <property type="evidence" value="ECO:0007669"/>
    <property type="project" value="TreeGrafter"/>
</dbReference>
<dbReference type="PANTHER" id="PTHR10380">
    <property type="entry name" value="CUTICLE PROTEIN"/>
    <property type="match status" value="1"/>
</dbReference>
<feature type="compositionally biased region" description="Low complexity" evidence="3">
    <location>
        <begin position="526"/>
        <end position="536"/>
    </location>
</feature>
<dbReference type="PROSITE" id="PS51155">
    <property type="entry name" value="CHIT_BIND_RR_2"/>
    <property type="match status" value="6"/>
</dbReference>
<proteinExistence type="predicted"/>
<feature type="region of interest" description="Disordered" evidence="3">
    <location>
        <begin position="300"/>
        <end position="319"/>
    </location>
</feature>
<evidence type="ECO:0000313" key="4">
    <source>
        <dbReference type="EMBL" id="ROT85487.1"/>
    </source>
</evidence>
<protein>
    <submittedName>
        <fullName evidence="4">Pupal cuticle protein 27</fullName>
    </submittedName>
</protein>
<dbReference type="InterPro" id="IPR050468">
    <property type="entry name" value="Cuticle_Struct_Prot"/>
</dbReference>
<dbReference type="PROSITE" id="PS00233">
    <property type="entry name" value="CHIT_BIND_RR_1"/>
    <property type="match status" value="2"/>
</dbReference>
<keyword evidence="5" id="KW-1185">Reference proteome</keyword>
<organism evidence="4 5">
    <name type="scientific">Penaeus vannamei</name>
    <name type="common">Whiteleg shrimp</name>
    <name type="synonym">Litopenaeus vannamei</name>
    <dbReference type="NCBI Taxonomy" id="6689"/>
    <lineage>
        <taxon>Eukaryota</taxon>
        <taxon>Metazoa</taxon>
        <taxon>Ecdysozoa</taxon>
        <taxon>Arthropoda</taxon>
        <taxon>Crustacea</taxon>
        <taxon>Multicrustacea</taxon>
        <taxon>Malacostraca</taxon>
        <taxon>Eumalacostraca</taxon>
        <taxon>Eucarida</taxon>
        <taxon>Decapoda</taxon>
        <taxon>Dendrobranchiata</taxon>
        <taxon>Penaeoidea</taxon>
        <taxon>Penaeidae</taxon>
        <taxon>Penaeus</taxon>
    </lineage>
</organism>
<dbReference type="InterPro" id="IPR031311">
    <property type="entry name" value="CHIT_BIND_RR_consensus"/>
</dbReference>
<feature type="region of interest" description="Disordered" evidence="3">
    <location>
        <begin position="349"/>
        <end position="368"/>
    </location>
</feature>
<evidence type="ECO:0000256" key="1">
    <source>
        <dbReference type="ARBA" id="ARBA00022460"/>
    </source>
</evidence>
<dbReference type="InterPro" id="IPR000618">
    <property type="entry name" value="Insect_cuticle"/>
</dbReference>
<sequence length="768" mass="79122">MFSHDDGTFKYGYDTGDGAYESAMANAPGDVSGSFGYKDASGADIKLDYTANDQGFLVSGSHLPVAPLANFGSRVSPKSASTTYSDPAVSSQPIASTKSAAPQTPLEEAQIRSSALGDGSYSFSYENQRSSRHETADALNNVKGRYSFIADDDVNRQIQYIAGADTGYIAEGDSLPQGPPVPGAESGIPTGRILPVLSEQQANKLAAATSGSASASPLTAATYSSPLDSAPRDASYSFSYDAGQSSRSKVLIPTLTSGVVSTKSAATTYVAPAPSQPAASTIPVEVAQVRSSALDDGSYSFSYETQSSSRHESGDGHNNVRGRYSFVADDNIIGEIQYIAGADTGYIAEGDSLPQGPPVPGAESGIPTGRILPVLSEEEANKLAAATSGSASASPLTAAIYSSPLDSAPRDASYSFSYDAGQSSRSESADPNLNVQGTFSFDADDGVRRTVNYVAGSATGFVAEGDHLPIAPDTDFGSRIQSSSSGVVTTKSAATTYVAPAPSQPAASAAPAEVAQVRSSALDDGSYSFSYETQSSSRHESADAQNNVKGRYSFIADDDVSREIQYIAGADTGYIAEGDSLPQGPPVPGAETGIPTGRILPVLSEEEANALARVSPLKSGEGSDNADTQADASYRFSFDSDSYSRTEEADADGNIVGSYTYVDEDGEEHTVNFVAGRKTGFSPRDTLKPTAAAGDATSTVAVSPAYSSSSRSSGVTAAQAVSPVVITKAAGSTATSGSHTSQVVGDVLLHQYSADNSPKYGYVFTAVR</sequence>
<dbReference type="GO" id="GO:0062129">
    <property type="term" value="C:chitin-based extracellular matrix"/>
    <property type="evidence" value="ECO:0007669"/>
    <property type="project" value="TreeGrafter"/>
</dbReference>
<dbReference type="EMBL" id="QCYY01000268">
    <property type="protein sequence ID" value="ROT85487.1"/>
    <property type="molecule type" value="Genomic_DNA"/>
</dbReference>
<gene>
    <name evidence="4" type="ORF">C7M84_013493</name>
</gene>
<reference evidence="4 5" key="1">
    <citation type="submission" date="2018-04" db="EMBL/GenBank/DDBJ databases">
        <authorList>
            <person name="Zhang X."/>
            <person name="Yuan J."/>
            <person name="Li F."/>
            <person name="Xiang J."/>
        </authorList>
    </citation>
    <scope>NUCLEOTIDE SEQUENCE [LARGE SCALE GENOMIC DNA]</scope>
    <source>
        <tissue evidence="4">Muscle</tissue>
    </source>
</reference>
<feature type="region of interest" description="Disordered" evidence="3">
    <location>
        <begin position="76"/>
        <end position="107"/>
    </location>
</feature>
<evidence type="ECO:0000256" key="3">
    <source>
        <dbReference type="SAM" id="MobiDB-lite"/>
    </source>
</evidence>
<dbReference type="Proteomes" id="UP000283509">
    <property type="component" value="Unassembled WGS sequence"/>
</dbReference>
<accession>A0A423U9V9</accession>
<dbReference type="AlphaFoldDB" id="A0A423U9V9"/>
<comment type="caution">
    <text evidence="4">The sequence shown here is derived from an EMBL/GenBank/DDBJ whole genome shotgun (WGS) entry which is preliminary data.</text>
</comment>
<dbReference type="Pfam" id="PF00379">
    <property type="entry name" value="Chitin_bind_4"/>
    <property type="match status" value="6"/>
</dbReference>
<feature type="region of interest" description="Disordered" evidence="3">
    <location>
        <begin position="416"/>
        <end position="440"/>
    </location>
</feature>
<feature type="compositionally biased region" description="Polar residues" evidence="3">
    <location>
        <begin position="76"/>
        <end position="102"/>
    </location>
</feature>
<name>A0A423U9V9_PENVA</name>
<evidence type="ECO:0000256" key="2">
    <source>
        <dbReference type="PROSITE-ProRule" id="PRU00497"/>
    </source>
</evidence>
<feature type="compositionally biased region" description="Polar residues" evidence="3">
    <location>
        <begin position="416"/>
        <end position="439"/>
    </location>
</feature>